<gene>
    <name evidence="1" type="ORF">IFT62_09120</name>
</gene>
<dbReference type="RefSeq" id="WP_191943912.1">
    <property type="nucleotide sequence ID" value="NZ_JACYNP010000003.1"/>
</dbReference>
<protein>
    <recommendedName>
        <fullName evidence="3">FecR protein domain-containing protein</fullName>
    </recommendedName>
</protein>
<keyword evidence="2" id="KW-1185">Reference proteome</keyword>
<organism evidence="1 2">
    <name type="scientific">Pseudomonas lutea</name>
    <dbReference type="NCBI Taxonomy" id="243924"/>
    <lineage>
        <taxon>Bacteria</taxon>
        <taxon>Pseudomonadati</taxon>
        <taxon>Pseudomonadota</taxon>
        <taxon>Gammaproteobacteria</taxon>
        <taxon>Pseudomonadales</taxon>
        <taxon>Pseudomonadaceae</taxon>
        <taxon>Pseudomonas</taxon>
    </lineage>
</organism>
<dbReference type="Proteomes" id="UP000625247">
    <property type="component" value="Unassembled WGS sequence"/>
</dbReference>
<accession>A0ABR9A6F5</accession>
<evidence type="ECO:0000313" key="1">
    <source>
        <dbReference type="EMBL" id="MBD8121371.1"/>
    </source>
</evidence>
<sequence>MTGLLHIPELFAASANLGVLAVAEGPVALIRGTARYEAAAGTPLQSGDFIDSDESALQIEGLAGARLATGPHTRLYLDRKGTANRVILLSGWLKIDALPGTNGEKLRVNATSLSLDVSHAVSVIHTDGSDIEVFCEAGALPLSVDSAGGVSAHTVNLRHEEYAQRKGSGPVDSTGRPDAGFLQSMPIAFFDPLPPAALKKQPALVPGKLREVSFEDVAPLLSQLPKADLRALAKRFAPRLADASFRAAVTQQFGGTLEWETELYRFERSAVRR</sequence>
<comment type="caution">
    <text evidence="1">The sequence shown here is derived from an EMBL/GenBank/DDBJ whole genome shotgun (WGS) entry which is preliminary data.</text>
</comment>
<evidence type="ECO:0000313" key="2">
    <source>
        <dbReference type="Proteomes" id="UP000625247"/>
    </source>
</evidence>
<reference evidence="1 2" key="1">
    <citation type="journal article" date="2020" name="FEMS Microbiol. Ecol.">
        <title>Temporal dynamics of bacterial communities during seed development and maturation.</title>
        <authorList>
            <person name="Chesneau G."/>
            <person name="Torres-Cortes G."/>
            <person name="Briand M."/>
            <person name="Darrasse A."/>
            <person name="Preveaux A."/>
            <person name="Marais C."/>
            <person name="Jacques M.A."/>
            <person name="Shade A."/>
            <person name="Barret M."/>
        </authorList>
    </citation>
    <scope>NUCLEOTIDE SEQUENCE [LARGE SCALE GENOMIC DNA]</scope>
    <source>
        <strain evidence="1 2">CFBP13723</strain>
    </source>
</reference>
<proteinExistence type="predicted"/>
<evidence type="ECO:0008006" key="3">
    <source>
        <dbReference type="Google" id="ProtNLM"/>
    </source>
</evidence>
<name>A0ABR9A6F5_9PSED</name>
<dbReference type="EMBL" id="JACYNP010000003">
    <property type="protein sequence ID" value="MBD8121371.1"/>
    <property type="molecule type" value="Genomic_DNA"/>
</dbReference>